<evidence type="ECO:0000256" key="1">
    <source>
        <dbReference type="SAM" id="MobiDB-lite"/>
    </source>
</evidence>
<reference evidence="4 5" key="1">
    <citation type="journal article" date="2012" name="Genome Biol.">
        <title>Genome and low-iron response of an oceanic diatom adapted to chronic iron limitation.</title>
        <authorList>
            <person name="Lommer M."/>
            <person name="Specht M."/>
            <person name="Roy A.S."/>
            <person name="Kraemer L."/>
            <person name="Andreson R."/>
            <person name="Gutowska M.A."/>
            <person name="Wolf J."/>
            <person name="Bergner S.V."/>
            <person name="Schilhabel M.B."/>
            <person name="Klostermeier U.C."/>
            <person name="Beiko R.G."/>
            <person name="Rosenstiel P."/>
            <person name="Hippler M."/>
            <person name="Laroche J."/>
        </authorList>
    </citation>
    <scope>NUCLEOTIDE SEQUENCE [LARGE SCALE GENOMIC DNA]</scope>
    <source>
        <strain evidence="4 5">CCMP1005</strain>
    </source>
</reference>
<keyword evidence="2" id="KW-1133">Transmembrane helix</keyword>
<evidence type="ECO:0000256" key="3">
    <source>
        <dbReference type="SAM" id="SignalP"/>
    </source>
</evidence>
<evidence type="ECO:0000313" key="4">
    <source>
        <dbReference type="EMBL" id="EJK64772.1"/>
    </source>
</evidence>
<gene>
    <name evidence="4" type="ORF">THAOC_14459</name>
</gene>
<feature type="compositionally biased region" description="Acidic residues" evidence="1">
    <location>
        <begin position="43"/>
        <end position="108"/>
    </location>
</feature>
<keyword evidence="5" id="KW-1185">Reference proteome</keyword>
<proteinExistence type="predicted"/>
<dbReference type="AlphaFoldDB" id="K0T2Y4"/>
<dbReference type="Proteomes" id="UP000266841">
    <property type="component" value="Unassembled WGS sequence"/>
</dbReference>
<keyword evidence="3" id="KW-0732">Signal</keyword>
<dbReference type="EMBL" id="AGNL01016887">
    <property type="protein sequence ID" value="EJK64772.1"/>
    <property type="molecule type" value="Genomic_DNA"/>
</dbReference>
<sequence>MLTSVRLAVLILIISAAAAMPRKQLRLARHLQAGDEPALVAAADDEVTPDDAMKDEDEDSEYSEADAAEEGEEDDEDGDEDSEYAEVDAAEGGEEEDEDLDEIGVIDDGPIDGSDDALVFEIEQSGQSGSFAGWMYWGLGGFLAVTLGVVLCCRRGATRGLGYEPVPE</sequence>
<feature type="signal peptide" evidence="3">
    <location>
        <begin position="1"/>
        <end position="19"/>
    </location>
</feature>
<accession>K0T2Y4</accession>
<protein>
    <recommendedName>
        <fullName evidence="6">Transmembrane protein</fullName>
    </recommendedName>
</protein>
<organism evidence="4 5">
    <name type="scientific">Thalassiosira oceanica</name>
    <name type="common">Marine diatom</name>
    <dbReference type="NCBI Taxonomy" id="159749"/>
    <lineage>
        <taxon>Eukaryota</taxon>
        <taxon>Sar</taxon>
        <taxon>Stramenopiles</taxon>
        <taxon>Ochrophyta</taxon>
        <taxon>Bacillariophyta</taxon>
        <taxon>Coscinodiscophyceae</taxon>
        <taxon>Thalassiosirophycidae</taxon>
        <taxon>Thalassiosirales</taxon>
        <taxon>Thalassiosiraceae</taxon>
        <taxon>Thalassiosira</taxon>
    </lineage>
</organism>
<name>K0T2Y4_THAOC</name>
<feature type="region of interest" description="Disordered" evidence="1">
    <location>
        <begin position="39"/>
        <end position="108"/>
    </location>
</feature>
<keyword evidence="2" id="KW-0812">Transmembrane</keyword>
<evidence type="ECO:0000313" key="5">
    <source>
        <dbReference type="Proteomes" id="UP000266841"/>
    </source>
</evidence>
<keyword evidence="2" id="KW-0472">Membrane</keyword>
<comment type="caution">
    <text evidence="4">The sequence shown here is derived from an EMBL/GenBank/DDBJ whole genome shotgun (WGS) entry which is preliminary data.</text>
</comment>
<evidence type="ECO:0008006" key="6">
    <source>
        <dbReference type="Google" id="ProtNLM"/>
    </source>
</evidence>
<evidence type="ECO:0000256" key="2">
    <source>
        <dbReference type="SAM" id="Phobius"/>
    </source>
</evidence>
<feature type="chain" id="PRO_5003840594" description="Transmembrane protein" evidence="3">
    <location>
        <begin position="20"/>
        <end position="168"/>
    </location>
</feature>
<feature type="transmembrane region" description="Helical" evidence="2">
    <location>
        <begin position="134"/>
        <end position="153"/>
    </location>
</feature>